<name>A0AAD9S8C1_PHOAM</name>
<evidence type="ECO:0000256" key="3">
    <source>
        <dbReference type="ARBA" id="ARBA00022454"/>
    </source>
</evidence>
<keyword evidence="4" id="KW-0489">Methyltransferase</keyword>
<protein>
    <recommendedName>
        <fullName evidence="14">Histone-lysine N-methyltransferase ASH1L</fullName>
    </recommendedName>
</protein>
<evidence type="ECO:0000313" key="12">
    <source>
        <dbReference type="EMBL" id="KAK2600948.1"/>
    </source>
</evidence>
<feature type="region of interest" description="Disordered" evidence="8">
    <location>
        <begin position="125"/>
        <end position="154"/>
    </location>
</feature>
<dbReference type="PANTHER" id="PTHR22884">
    <property type="entry name" value="SET DOMAIN PROTEINS"/>
    <property type="match status" value="1"/>
</dbReference>
<dbReference type="GO" id="GO:0042054">
    <property type="term" value="F:histone methyltransferase activity"/>
    <property type="evidence" value="ECO:0007669"/>
    <property type="project" value="InterPro"/>
</dbReference>
<dbReference type="InterPro" id="IPR001214">
    <property type="entry name" value="SET_dom"/>
</dbReference>
<evidence type="ECO:0000256" key="2">
    <source>
        <dbReference type="ARBA" id="ARBA00004286"/>
    </source>
</evidence>
<dbReference type="InterPro" id="IPR050777">
    <property type="entry name" value="SET2_Histone-Lys_MeTrsfase"/>
</dbReference>
<dbReference type="SUPFAM" id="SSF82199">
    <property type="entry name" value="SET domain"/>
    <property type="match status" value="1"/>
</dbReference>
<dbReference type="SMART" id="SM00317">
    <property type="entry name" value="SET"/>
    <property type="match status" value="1"/>
</dbReference>
<feature type="region of interest" description="Disordered" evidence="8">
    <location>
        <begin position="227"/>
        <end position="258"/>
    </location>
</feature>
<dbReference type="PROSITE" id="PS51215">
    <property type="entry name" value="AWS"/>
    <property type="match status" value="1"/>
</dbReference>
<evidence type="ECO:0000259" key="11">
    <source>
        <dbReference type="PROSITE" id="PS51215"/>
    </source>
</evidence>
<reference evidence="12" key="1">
    <citation type="submission" date="2023-06" db="EMBL/GenBank/DDBJ databases">
        <authorList>
            <person name="Noh H."/>
        </authorList>
    </citation>
    <scope>NUCLEOTIDE SEQUENCE</scope>
    <source>
        <strain evidence="12">DUCC20226</strain>
    </source>
</reference>
<dbReference type="InterPro" id="IPR006560">
    <property type="entry name" value="AWS_dom"/>
</dbReference>
<dbReference type="PROSITE" id="PS50868">
    <property type="entry name" value="POST_SET"/>
    <property type="match status" value="1"/>
</dbReference>
<feature type="domain" description="AWS" evidence="11">
    <location>
        <begin position="482"/>
        <end position="529"/>
    </location>
</feature>
<evidence type="ECO:0000256" key="6">
    <source>
        <dbReference type="ARBA" id="ARBA00022691"/>
    </source>
</evidence>
<feature type="compositionally biased region" description="Low complexity" evidence="8">
    <location>
        <begin position="11"/>
        <end position="20"/>
    </location>
</feature>
<sequence>MAGLLTETAQAELPRAELLPLPTPEPALVPDSVELPALPSESSFQFSGFPTDASSNNASFTSTPPTTVADAASVASDTSKHEITATLPALDPPAALTPATGSAEPSEPTEHIEQTVQVATDELPETGQQTPKASTPAPDDETPTPRRARLGRVSSQAPVYNLAKLAGTHIHGKRRANGDSVREKRRRTISGDTLVGNNDASINPSLDSIVQRGVDALDMNWSLSAPNSPSIAHSATVHNDAKTKSAANNKKYKAKTAPTTRISTRASGAAAAESIITKAASVGKRGRKMFENARIPRELRRLQDTNEFIGVEAKPVLHTIWSNGKYVDPNELDEAGEPVQKKVKRGRAATQPEPETETETSKEETPTIAPKQKRVKKWLDKGLYAGQPAPLDYTKGMSTAEKKKLAQLPELAPTGKVNKTFPLPMFAGLRLLINGRDFKLPFDVCNPLPPGQPKPDEWRKMTKNRFVGDAGTYWRKTDHFKDYQSKCICKPDDGCTEDCQNRIMLYECDDTNCNAGKEYCHNRAFQNLTARTKKGGRYRVGVEVVKTSDRGYGVRSNRCFEPNQIIMEYTGEIITQAECENRMNEKYKDNECYYLMAFDQNMIIDATTGSIARFVNHSCAPNCRMEKWIVGGQPRMALFAGEKPIMTGDELTYDYNFDPFSAKNVQKCLCGSANCRGVLGPKAPTIARGETQVKAVKGSIKETVKAATKAGKRKLMALLEGEEDTGTSNKKRKVIKATGVKRSLSAKAAAAVKKTANSISVNAKAALSSSAAQKTPVKTVSVRKSTLVKAARTYNKNGKELLLAASLTSSSATVVAKPAAGKSAGPGRKRAVKGSALKGSVAKAKGGIKGNITSAAGKGSIKSTIKSAKHTINKSTGRKTATTKTTKTVKTVKTKQIAKKSILEDAEEGKATKKYAKTDRAPTAEAGSISVKGPRKALELSRTQNKIRVVTDPE</sequence>
<dbReference type="PROSITE" id="PS50280">
    <property type="entry name" value="SET"/>
    <property type="match status" value="1"/>
</dbReference>
<feature type="region of interest" description="Disordered" evidence="8">
    <location>
        <begin position="1"/>
        <end position="112"/>
    </location>
</feature>
<keyword evidence="7" id="KW-0539">Nucleus</keyword>
<feature type="region of interest" description="Disordered" evidence="8">
    <location>
        <begin position="330"/>
        <end position="372"/>
    </location>
</feature>
<organism evidence="12 13">
    <name type="scientific">Phomopsis amygdali</name>
    <name type="common">Fusicoccum amygdali</name>
    <dbReference type="NCBI Taxonomy" id="1214568"/>
    <lineage>
        <taxon>Eukaryota</taxon>
        <taxon>Fungi</taxon>
        <taxon>Dikarya</taxon>
        <taxon>Ascomycota</taxon>
        <taxon>Pezizomycotina</taxon>
        <taxon>Sordariomycetes</taxon>
        <taxon>Sordariomycetidae</taxon>
        <taxon>Diaporthales</taxon>
        <taxon>Diaporthaceae</taxon>
        <taxon>Diaporthe</taxon>
    </lineage>
</organism>
<keyword evidence="13" id="KW-1185">Reference proteome</keyword>
<evidence type="ECO:0000256" key="4">
    <source>
        <dbReference type="ARBA" id="ARBA00022603"/>
    </source>
</evidence>
<feature type="compositionally biased region" description="Low complexity" evidence="8">
    <location>
        <begin position="244"/>
        <end position="258"/>
    </location>
</feature>
<dbReference type="SMART" id="SM00570">
    <property type="entry name" value="AWS"/>
    <property type="match status" value="1"/>
</dbReference>
<gene>
    <name evidence="12" type="ORF">N8I77_010442</name>
</gene>
<dbReference type="Pfam" id="PF00856">
    <property type="entry name" value="SET"/>
    <property type="match status" value="1"/>
</dbReference>
<feature type="compositionally biased region" description="Polar residues" evidence="8">
    <location>
        <begin position="227"/>
        <end position="237"/>
    </location>
</feature>
<keyword evidence="3" id="KW-0158">Chromosome</keyword>
<feature type="domain" description="Post-SET" evidence="10">
    <location>
        <begin position="664"/>
        <end position="680"/>
    </location>
</feature>
<proteinExistence type="predicted"/>
<dbReference type="Gene3D" id="2.170.270.10">
    <property type="entry name" value="SET domain"/>
    <property type="match status" value="1"/>
</dbReference>
<dbReference type="Pfam" id="PF17907">
    <property type="entry name" value="AWS"/>
    <property type="match status" value="1"/>
</dbReference>
<evidence type="ECO:0000313" key="13">
    <source>
        <dbReference type="Proteomes" id="UP001265746"/>
    </source>
</evidence>
<accession>A0AAD9S8C1</accession>
<dbReference type="EMBL" id="JAUJFL010000006">
    <property type="protein sequence ID" value="KAK2600948.1"/>
    <property type="molecule type" value="Genomic_DNA"/>
</dbReference>
<feature type="compositionally biased region" description="Low complexity" evidence="8">
    <location>
        <begin position="61"/>
        <end position="77"/>
    </location>
</feature>
<evidence type="ECO:0000259" key="10">
    <source>
        <dbReference type="PROSITE" id="PS50868"/>
    </source>
</evidence>
<dbReference type="GO" id="GO:0005694">
    <property type="term" value="C:chromosome"/>
    <property type="evidence" value="ECO:0007669"/>
    <property type="project" value="UniProtKB-SubCell"/>
</dbReference>
<evidence type="ECO:0000256" key="1">
    <source>
        <dbReference type="ARBA" id="ARBA00004123"/>
    </source>
</evidence>
<keyword evidence="6" id="KW-0949">S-adenosyl-L-methionine</keyword>
<feature type="domain" description="SET" evidence="9">
    <location>
        <begin position="540"/>
        <end position="656"/>
    </location>
</feature>
<evidence type="ECO:0000256" key="7">
    <source>
        <dbReference type="ARBA" id="ARBA00023242"/>
    </source>
</evidence>
<feature type="compositionally biased region" description="Basic and acidic residues" evidence="8">
    <location>
        <begin position="908"/>
        <end position="922"/>
    </location>
</feature>
<evidence type="ECO:0000259" key="9">
    <source>
        <dbReference type="PROSITE" id="PS50280"/>
    </source>
</evidence>
<dbReference type="Proteomes" id="UP001265746">
    <property type="component" value="Unassembled WGS sequence"/>
</dbReference>
<dbReference type="InterPro" id="IPR046341">
    <property type="entry name" value="SET_dom_sf"/>
</dbReference>
<keyword evidence="5" id="KW-0808">Transferase</keyword>
<evidence type="ECO:0000256" key="8">
    <source>
        <dbReference type="SAM" id="MobiDB-lite"/>
    </source>
</evidence>
<feature type="compositionally biased region" description="Low complexity" evidence="8">
    <location>
        <begin position="84"/>
        <end position="100"/>
    </location>
</feature>
<dbReference type="InterPro" id="IPR003616">
    <property type="entry name" value="Post-SET_dom"/>
</dbReference>
<comment type="subcellular location">
    <subcellularLocation>
        <location evidence="2">Chromosome</location>
    </subcellularLocation>
    <subcellularLocation>
        <location evidence="1">Nucleus</location>
    </subcellularLocation>
</comment>
<comment type="caution">
    <text evidence="12">The sequence shown here is derived from an EMBL/GenBank/DDBJ whole genome shotgun (WGS) entry which is preliminary data.</text>
</comment>
<dbReference type="FunFam" id="2.170.270.10:FF:000037">
    <property type="entry name" value="Histone-lysine N-methyltransferase"/>
    <property type="match status" value="1"/>
</dbReference>
<feature type="region of interest" description="Disordered" evidence="8">
    <location>
        <begin position="908"/>
        <end position="937"/>
    </location>
</feature>
<evidence type="ECO:0008006" key="14">
    <source>
        <dbReference type="Google" id="ProtNLM"/>
    </source>
</evidence>
<dbReference type="GO" id="GO:0032259">
    <property type="term" value="P:methylation"/>
    <property type="evidence" value="ECO:0007669"/>
    <property type="project" value="UniProtKB-KW"/>
</dbReference>
<dbReference type="SMART" id="SM00508">
    <property type="entry name" value="PostSET"/>
    <property type="match status" value="1"/>
</dbReference>
<dbReference type="GO" id="GO:0005634">
    <property type="term" value="C:nucleus"/>
    <property type="evidence" value="ECO:0007669"/>
    <property type="project" value="UniProtKB-SubCell"/>
</dbReference>
<evidence type="ECO:0000256" key="5">
    <source>
        <dbReference type="ARBA" id="ARBA00022679"/>
    </source>
</evidence>
<feature type="compositionally biased region" description="Polar residues" evidence="8">
    <location>
        <begin position="40"/>
        <end position="60"/>
    </location>
</feature>
<dbReference type="AlphaFoldDB" id="A0AAD9S8C1"/>